<dbReference type="OrthoDB" id="360252at2759"/>
<dbReference type="STRING" id="1537102.L0B082"/>
<evidence type="ECO:0000313" key="3">
    <source>
        <dbReference type="Proteomes" id="UP000031512"/>
    </source>
</evidence>
<proteinExistence type="predicted"/>
<protein>
    <submittedName>
        <fullName evidence="2">MAC/Perforin domain-containing protein</fullName>
    </submittedName>
</protein>
<dbReference type="EMBL" id="CP001670">
    <property type="protein sequence ID" value="AFZ81230.1"/>
    <property type="molecule type" value="Genomic_DNA"/>
</dbReference>
<gene>
    <name evidence="2" type="ORF">BEWA_006390</name>
</gene>
<sequence>MNLTANIYVFPIYITVIRYACSFSKTNIRALTDSSEYKDAGFDVMGESILDDDVEEMMINKYKSELDYGCPGLDYLGVGYDSIYANSLGTDESMLDAGYRAPIIEFTWRKNSQGYSPTLGSLHPVGGWVRPVFSCGRTSKIHEIRDMEDFKQAISANAKLDGDVPFNAFSGSAAYKDALSNLKSKKQKIYNKTEQCIRYQVGIPLNLPWKLIDSFIETIEHLPVLKRSEVNNCTINDMKTNLKDKCKSVDKWMKFFEMFGTHFTHQLTLGGKITQSIKLDSSRLQDLKKQGIDVELAVSSRLGSLDANLTAQTKDQRAILEDIGFEKMSIIGGNMPKFPLTDAEFAIWGDSVAQNPMPVGIVASSIKRLLNTKLHHSFDYALQQYALINGISYEEFQIINGNKASFINVMDGETVVSWNTRGTDIKCPKKHKVLFGFSLIFGNDGGLSGLIKCKTKAFVYMQFTSTIGTDAPYPMINL</sequence>
<dbReference type="InterPro" id="IPR020864">
    <property type="entry name" value="MACPF"/>
</dbReference>
<name>L0B082_THEEQ</name>
<dbReference type="AlphaFoldDB" id="L0B082"/>
<dbReference type="Pfam" id="PF01823">
    <property type="entry name" value="MACPF"/>
    <property type="match status" value="1"/>
</dbReference>
<organism evidence="2 3">
    <name type="scientific">Theileria equi strain WA</name>
    <dbReference type="NCBI Taxonomy" id="1537102"/>
    <lineage>
        <taxon>Eukaryota</taxon>
        <taxon>Sar</taxon>
        <taxon>Alveolata</taxon>
        <taxon>Apicomplexa</taxon>
        <taxon>Aconoidasida</taxon>
        <taxon>Piroplasmida</taxon>
        <taxon>Theileriidae</taxon>
        <taxon>Theileria</taxon>
    </lineage>
</organism>
<dbReference type="eggNOG" id="ENOG502S7UT">
    <property type="taxonomic scope" value="Eukaryota"/>
</dbReference>
<dbReference type="KEGG" id="beq:BEWA_006390"/>
<evidence type="ECO:0000313" key="2">
    <source>
        <dbReference type="EMBL" id="AFZ81230.1"/>
    </source>
</evidence>
<keyword evidence="3" id="KW-1185">Reference proteome</keyword>
<dbReference type="GeneID" id="15804598"/>
<dbReference type="PROSITE" id="PS51412">
    <property type="entry name" value="MACPF_2"/>
    <property type="match status" value="1"/>
</dbReference>
<dbReference type="VEuPathDB" id="PiroplasmaDB:BEWA_006390"/>
<dbReference type="Proteomes" id="UP000031512">
    <property type="component" value="Chromosome 3"/>
</dbReference>
<reference evidence="2 3" key="1">
    <citation type="journal article" date="2012" name="BMC Genomics">
        <title>Comparative genomic analysis and phylogenetic position of Theileria equi.</title>
        <authorList>
            <person name="Kappmeyer L.S."/>
            <person name="Thiagarajan M."/>
            <person name="Herndon D.R."/>
            <person name="Ramsay J.D."/>
            <person name="Caler E."/>
            <person name="Djikeng A."/>
            <person name="Gillespie J.J."/>
            <person name="Lau A.O."/>
            <person name="Roalson E.H."/>
            <person name="Silva J.C."/>
            <person name="Silva M.G."/>
            <person name="Suarez C.E."/>
            <person name="Ueti M.W."/>
            <person name="Nene V.M."/>
            <person name="Mealey R.H."/>
            <person name="Knowles D.P."/>
            <person name="Brayton K.A."/>
        </authorList>
    </citation>
    <scope>NUCLEOTIDE SEQUENCE [LARGE SCALE GENOMIC DNA]</scope>
    <source>
        <strain evidence="2 3">WA</strain>
    </source>
</reference>
<accession>L0B082</accession>
<evidence type="ECO:0000259" key="1">
    <source>
        <dbReference type="PROSITE" id="PS51412"/>
    </source>
</evidence>
<dbReference type="RefSeq" id="XP_004830896.1">
    <property type="nucleotide sequence ID" value="XM_004830839.1"/>
</dbReference>
<feature type="domain" description="MACPF" evidence="1">
    <location>
        <begin position="59"/>
        <end position="400"/>
    </location>
</feature>